<feature type="binding site" evidence="13">
    <location>
        <begin position="42"/>
        <end position="48"/>
    </location>
    <ligand>
        <name>substrate</name>
    </ligand>
</feature>
<dbReference type="CDD" id="cd01283">
    <property type="entry name" value="cytidine_deaminase"/>
    <property type="match status" value="1"/>
</dbReference>
<keyword evidence="18" id="KW-1185">Reference proteome</keyword>
<evidence type="ECO:0000256" key="11">
    <source>
        <dbReference type="ARBA" id="ARBA00049558"/>
    </source>
</evidence>
<name>A0A0E3UTM6_9FUSO</name>
<evidence type="ECO:0000256" key="5">
    <source>
        <dbReference type="ARBA" id="ARBA00018266"/>
    </source>
</evidence>
<evidence type="ECO:0000256" key="12">
    <source>
        <dbReference type="PIRSR" id="PIRSR606262-1"/>
    </source>
</evidence>
<reference evidence="17 18" key="1">
    <citation type="journal article" date="2012" name="BMC Genomics">
        <title>Genomic sequence analysis and characterization of Sneathia amnii sp. nov.</title>
        <authorList>
            <consortium name="Vaginal Microbiome Consortium (additional members)"/>
            <person name="Harwich M.D.Jr."/>
            <person name="Serrano M.G."/>
            <person name="Fettweis J.M."/>
            <person name="Alves J.M."/>
            <person name="Reimers M.A."/>
            <person name="Buck G.A."/>
            <person name="Jefferson K.K."/>
        </authorList>
    </citation>
    <scope>NUCLEOTIDE SEQUENCE [LARGE SCALE GENOMIC DNA]</scope>
    <source>
        <strain evidence="17 18">SN35</strain>
    </source>
</reference>
<dbReference type="Proteomes" id="UP000033103">
    <property type="component" value="Chromosome"/>
</dbReference>
<dbReference type="PROSITE" id="PS00903">
    <property type="entry name" value="CYT_DCMP_DEAMINASES_1"/>
    <property type="match status" value="1"/>
</dbReference>
<evidence type="ECO:0000256" key="14">
    <source>
        <dbReference type="PIRSR" id="PIRSR606262-3"/>
    </source>
</evidence>
<dbReference type="OrthoDB" id="9795347at2"/>
<evidence type="ECO:0000256" key="10">
    <source>
        <dbReference type="ARBA" id="ARBA00049252"/>
    </source>
</evidence>
<comment type="catalytic activity">
    <reaction evidence="10 15">
        <text>2'-deoxycytidine + H2O + H(+) = 2'-deoxyuridine + NH4(+)</text>
        <dbReference type="Rhea" id="RHEA:13433"/>
        <dbReference type="ChEBI" id="CHEBI:15377"/>
        <dbReference type="ChEBI" id="CHEBI:15378"/>
        <dbReference type="ChEBI" id="CHEBI:15698"/>
        <dbReference type="ChEBI" id="CHEBI:16450"/>
        <dbReference type="ChEBI" id="CHEBI:28938"/>
        <dbReference type="EC" id="3.5.4.5"/>
    </reaction>
</comment>
<evidence type="ECO:0000256" key="7">
    <source>
        <dbReference type="ARBA" id="ARBA00022801"/>
    </source>
</evidence>
<dbReference type="FunFam" id="3.40.140.10:FF:000008">
    <property type="entry name" value="Cytidine deaminase"/>
    <property type="match status" value="1"/>
</dbReference>
<dbReference type="InterPro" id="IPR016192">
    <property type="entry name" value="APOBEC/CMP_deaminase_Zn-bd"/>
</dbReference>
<evidence type="ECO:0000256" key="8">
    <source>
        <dbReference type="ARBA" id="ARBA00022833"/>
    </source>
</evidence>
<feature type="domain" description="CMP/dCMP-type deaminase" evidence="16">
    <location>
        <begin position="1"/>
        <end position="129"/>
    </location>
</feature>
<comment type="catalytic activity">
    <reaction evidence="11 15">
        <text>cytidine + H2O + H(+) = uridine + NH4(+)</text>
        <dbReference type="Rhea" id="RHEA:16069"/>
        <dbReference type="ChEBI" id="CHEBI:15377"/>
        <dbReference type="ChEBI" id="CHEBI:15378"/>
        <dbReference type="ChEBI" id="CHEBI:16704"/>
        <dbReference type="ChEBI" id="CHEBI:17562"/>
        <dbReference type="ChEBI" id="CHEBI:28938"/>
        <dbReference type="EC" id="3.5.4.5"/>
    </reaction>
</comment>
<gene>
    <name evidence="17" type="ORF">VC03_01790</name>
</gene>
<evidence type="ECO:0000256" key="4">
    <source>
        <dbReference type="ARBA" id="ARBA00012783"/>
    </source>
</evidence>
<organism evidence="17 18">
    <name type="scientific">Sneathia vaginalis</name>
    <dbReference type="NCBI Taxonomy" id="187101"/>
    <lineage>
        <taxon>Bacteria</taxon>
        <taxon>Fusobacteriati</taxon>
        <taxon>Fusobacteriota</taxon>
        <taxon>Fusobacteriia</taxon>
        <taxon>Fusobacteriales</taxon>
        <taxon>Leptotrichiaceae</taxon>
        <taxon>Sneathia</taxon>
    </lineage>
</organism>
<proteinExistence type="inferred from homology"/>
<evidence type="ECO:0000256" key="13">
    <source>
        <dbReference type="PIRSR" id="PIRSR606262-2"/>
    </source>
</evidence>
<dbReference type="EMBL" id="CP011280">
    <property type="protein sequence ID" value="AKC95299.1"/>
    <property type="molecule type" value="Genomic_DNA"/>
</dbReference>
<evidence type="ECO:0000256" key="2">
    <source>
        <dbReference type="ARBA" id="ARBA00003949"/>
    </source>
</evidence>
<dbReference type="GO" id="GO:0042802">
    <property type="term" value="F:identical protein binding"/>
    <property type="evidence" value="ECO:0007669"/>
    <property type="project" value="UniProtKB-ARBA"/>
</dbReference>
<feature type="binding site" evidence="14">
    <location>
        <position position="86"/>
    </location>
    <ligand>
        <name>Zn(2+)</name>
        <dbReference type="ChEBI" id="CHEBI:29105"/>
        <note>catalytic</note>
    </ligand>
</feature>
<dbReference type="GO" id="GO:0072527">
    <property type="term" value="P:pyrimidine-containing compound metabolic process"/>
    <property type="evidence" value="ECO:0007669"/>
    <property type="project" value="UniProtKB-ARBA"/>
</dbReference>
<dbReference type="InterPro" id="IPR006262">
    <property type="entry name" value="Cyt_deam_tetra"/>
</dbReference>
<dbReference type="STRING" id="187101.VC03_01790"/>
<dbReference type="AlphaFoldDB" id="A0A0E3UTM6"/>
<dbReference type="PROSITE" id="PS51747">
    <property type="entry name" value="CYT_DCMP_DEAMINASES_2"/>
    <property type="match status" value="1"/>
</dbReference>
<dbReference type="GO" id="GO:0004126">
    <property type="term" value="F:cytidine deaminase activity"/>
    <property type="evidence" value="ECO:0007669"/>
    <property type="project" value="UniProtKB-UniRule"/>
</dbReference>
<dbReference type="NCBIfam" id="NF004064">
    <property type="entry name" value="PRK05578.1"/>
    <property type="match status" value="1"/>
</dbReference>
<feature type="binding site" evidence="14">
    <location>
        <position position="53"/>
    </location>
    <ligand>
        <name>Zn(2+)</name>
        <dbReference type="ChEBI" id="CHEBI:29105"/>
        <note>catalytic</note>
    </ligand>
</feature>
<evidence type="ECO:0000256" key="1">
    <source>
        <dbReference type="ARBA" id="ARBA00001947"/>
    </source>
</evidence>
<protein>
    <recommendedName>
        <fullName evidence="5 15">Cytidine deaminase</fullName>
        <ecNumber evidence="4 15">3.5.4.5</ecNumber>
    </recommendedName>
    <alternativeName>
        <fullName evidence="9 15">Cytidine aminohydrolase</fullName>
    </alternativeName>
</protein>
<feature type="active site" description="Proton donor" evidence="12">
    <location>
        <position position="55"/>
    </location>
</feature>
<comment type="cofactor">
    <cofactor evidence="1 14 15">
        <name>Zn(2+)</name>
        <dbReference type="ChEBI" id="CHEBI:29105"/>
    </cofactor>
</comment>
<evidence type="ECO:0000256" key="3">
    <source>
        <dbReference type="ARBA" id="ARBA00006576"/>
    </source>
</evidence>
<dbReference type="RefSeq" id="WP_046328405.1">
    <property type="nucleotide sequence ID" value="NZ_CP011280.1"/>
</dbReference>
<dbReference type="GO" id="GO:0005829">
    <property type="term" value="C:cytosol"/>
    <property type="evidence" value="ECO:0007669"/>
    <property type="project" value="TreeGrafter"/>
</dbReference>
<keyword evidence="6 14" id="KW-0479">Metal-binding</keyword>
<dbReference type="SUPFAM" id="SSF53927">
    <property type="entry name" value="Cytidine deaminase-like"/>
    <property type="match status" value="1"/>
</dbReference>
<dbReference type="InterPro" id="IPR050202">
    <property type="entry name" value="Cyt/Deoxycyt_deaminase"/>
</dbReference>
<dbReference type="PANTHER" id="PTHR11644:SF2">
    <property type="entry name" value="CYTIDINE DEAMINASE"/>
    <property type="match status" value="1"/>
</dbReference>
<evidence type="ECO:0000259" key="16">
    <source>
        <dbReference type="PROSITE" id="PS51747"/>
    </source>
</evidence>
<dbReference type="InterPro" id="IPR016193">
    <property type="entry name" value="Cytidine_deaminase-like"/>
</dbReference>
<keyword evidence="7 15" id="KW-0378">Hydrolase</keyword>
<evidence type="ECO:0000313" key="17">
    <source>
        <dbReference type="EMBL" id="AKC95299.1"/>
    </source>
</evidence>
<dbReference type="GO" id="GO:0055086">
    <property type="term" value="P:nucleobase-containing small molecule metabolic process"/>
    <property type="evidence" value="ECO:0007669"/>
    <property type="project" value="UniProtKB-ARBA"/>
</dbReference>
<dbReference type="Gene3D" id="3.40.140.10">
    <property type="entry name" value="Cytidine Deaminase, domain 2"/>
    <property type="match status" value="1"/>
</dbReference>
<dbReference type="HOGENOM" id="CLU_097262_0_1_0"/>
<dbReference type="PANTHER" id="PTHR11644">
    <property type="entry name" value="CYTIDINE DEAMINASE"/>
    <property type="match status" value="1"/>
</dbReference>
<accession>A0A0E3UTM6</accession>
<evidence type="ECO:0000256" key="9">
    <source>
        <dbReference type="ARBA" id="ARBA00032005"/>
    </source>
</evidence>
<evidence type="ECO:0000256" key="6">
    <source>
        <dbReference type="ARBA" id="ARBA00022723"/>
    </source>
</evidence>
<comment type="function">
    <text evidence="2 15">This enzyme scavenges exogenous and endogenous cytidine and 2'-deoxycytidine for UMP synthesis.</text>
</comment>
<sequence length="135" mass="15065">MSHTDYIKKANKLLCRAYVPYSKFPVSAIVIDQDGNEYEGVNVENAAYGLCLCAERNAITSGVTKNLKSIRTIYITGNTNEPISPCGSCRQVIAEFSTKDTKVILGSSKTDEYKEMDLETLIPYYFSKNSLDEIK</sequence>
<dbReference type="Pfam" id="PF00383">
    <property type="entry name" value="dCMP_cyt_deam_1"/>
    <property type="match status" value="1"/>
</dbReference>
<dbReference type="NCBIfam" id="TIGR01354">
    <property type="entry name" value="cyt_deam_tetra"/>
    <property type="match status" value="1"/>
</dbReference>
<feature type="binding site" evidence="14">
    <location>
        <position position="89"/>
    </location>
    <ligand>
        <name>Zn(2+)</name>
        <dbReference type="ChEBI" id="CHEBI:29105"/>
        <note>catalytic</note>
    </ligand>
</feature>
<dbReference type="InterPro" id="IPR002125">
    <property type="entry name" value="CMP_dCMP_dom"/>
</dbReference>
<evidence type="ECO:0000256" key="15">
    <source>
        <dbReference type="RuleBase" id="RU364006"/>
    </source>
</evidence>
<dbReference type="GO" id="GO:0008270">
    <property type="term" value="F:zinc ion binding"/>
    <property type="evidence" value="ECO:0007669"/>
    <property type="project" value="UniProtKB-UniRule"/>
</dbReference>
<dbReference type="KEGG" id="sns:VC03_01790"/>
<evidence type="ECO:0000313" key="18">
    <source>
        <dbReference type="Proteomes" id="UP000033103"/>
    </source>
</evidence>
<comment type="similarity">
    <text evidence="3 15">Belongs to the cytidine and deoxycytidylate deaminase family.</text>
</comment>
<dbReference type="EC" id="3.5.4.5" evidence="4 15"/>
<dbReference type="PATRIC" id="fig|1069640.6.peg.340"/>
<keyword evidence="8 14" id="KW-0862">Zinc</keyword>